<comment type="similarity">
    <text evidence="2">Belongs to the Nudix hydrolase family.</text>
</comment>
<dbReference type="InterPro" id="IPR020476">
    <property type="entry name" value="Nudix_hydrolase"/>
</dbReference>
<evidence type="ECO:0000256" key="5">
    <source>
        <dbReference type="ARBA" id="ARBA00022723"/>
    </source>
</evidence>
<dbReference type="GO" id="GO:0044715">
    <property type="term" value="F:8-oxo-dGDP phosphatase activity"/>
    <property type="evidence" value="ECO:0007669"/>
    <property type="project" value="TreeGrafter"/>
</dbReference>
<keyword evidence="4" id="KW-0235">DNA replication</keyword>
<dbReference type="Proteomes" id="UP000575985">
    <property type="component" value="Unassembled WGS sequence"/>
</dbReference>
<dbReference type="SUPFAM" id="SSF55811">
    <property type="entry name" value="Nudix"/>
    <property type="match status" value="1"/>
</dbReference>
<evidence type="ECO:0000256" key="3">
    <source>
        <dbReference type="ARBA" id="ARBA00022457"/>
    </source>
</evidence>
<evidence type="ECO:0000256" key="10">
    <source>
        <dbReference type="ARBA" id="ARBA00035861"/>
    </source>
</evidence>
<dbReference type="PANTHER" id="PTHR47707">
    <property type="entry name" value="8-OXO-DGTP DIPHOSPHATASE"/>
    <property type="match status" value="1"/>
</dbReference>
<dbReference type="PRINTS" id="PR00502">
    <property type="entry name" value="NUDIXFAMILY"/>
</dbReference>
<keyword evidence="6" id="KW-0227">DNA damage</keyword>
<comment type="catalytic activity">
    <reaction evidence="10">
        <text>8-oxo-dGTP + H2O = 8-oxo-dGMP + diphosphate + H(+)</text>
        <dbReference type="Rhea" id="RHEA:31575"/>
        <dbReference type="ChEBI" id="CHEBI:15377"/>
        <dbReference type="ChEBI" id="CHEBI:15378"/>
        <dbReference type="ChEBI" id="CHEBI:33019"/>
        <dbReference type="ChEBI" id="CHEBI:63224"/>
        <dbReference type="ChEBI" id="CHEBI:77896"/>
        <dbReference type="EC" id="3.6.1.55"/>
    </reaction>
</comment>
<sequence>MTWTQIVVGAAIVRGGAVLAAQRSHPAAARGRWELPGGKVDPGETDTVALVRECEEELGVIIRPLLRIGSDVAFPPRPGGPPAVLRVWLAELPEGQPEPEPREHLALRWLGARALADVDWLPADRPFLDPIRVHLES</sequence>
<keyword evidence="3" id="KW-0515">Mutator protein</keyword>
<keyword evidence="9" id="KW-0234">DNA repair</keyword>
<comment type="cofactor">
    <cofactor evidence="1">
        <name>Mg(2+)</name>
        <dbReference type="ChEBI" id="CHEBI:18420"/>
    </cofactor>
</comment>
<keyword evidence="5" id="KW-0479">Metal-binding</keyword>
<dbReference type="GO" id="GO:0006260">
    <property type="term" value="P:DNA replication"/>
    <property type="evidence" value="ECO:0007669"/>
    <property type="project" value="UniProtKB-KW"/>
</dbReference>
<evidence type="ECO:0000256" key="4">
    <source>
        <dbReference type="ARBA" id="ARBA00022705"/>
    </source>
</evidence>
<evidence type="ECO:0000256" key="11">
    <source>
        <dbReference type="ARBA" id="ARBA00038905"/>
    </source>
</evidence>
<dbReference type="RefSeq" id="WP_338119806.1">
    <property type="nucleotide sequence ID" value="NZ_JACCFO010000001.1"/>
</dbReference>
<feature type="domain" description="Nudix hydrolase" evidence="12">
    <location>
        <begin position="3"/>
        <end position="135"/>
    </location>
</feature>
<keyword evidence="14" id="KW-1185">Reference proteome</keyword>
<evidence type="ECO:0000313" key="13">
    <source>
        <dbReference type="EMBL" id="NYI97841.1"/>
    </source>
</evidence>
<evidence type="ECO:0000256" key="2">
    <source>
        <dbReference type="ARBA" id="ARBA00005582"/>
    </source>
</evidence>
<dbReference type="EMBL" id="JACCFO010000001">
    <property type="protein sequence ID" value="NYI97841.1"/>
    <property type="molecule type" value="Genomic_DNA"/>
</dbReference>
<dbReference type="InterPro" id="IPR000086">
    <property type="entry name" value="NUDIX_hydrolase_dom"/>
</dbReference>
<evidence type="ECO:0000259" key="12">
    <source>
        <dbReference type="PROSITE" id="PS51462"/>
    </source>
</evidence>
<dbReference type="Gene3D" id="3.90.79.10">
    <property type="entry name" value="Nucleoside Triphosphate Pyrophosphohydrolase"/>
    <property type="match status" value="1"/>
</dbReference>
<accession>A0A853BTM5</accession>
<gene>
    <name evidence="13" type="ORF">HNR12_004118</name>
</gene>
<dbReference type="GO" id="GO:0046872">
    <property type="term" value="F:metal ion binding"/>
    <property type="evidence" value="ECO:0007669"/>
    <property type="project" value="UniProtKB-KW"/>
</dbReference>
<dbReference type="InterPro" id="IPR047127">
    <property type="entry name" value="MutT-like"/>
</dbReference>
<dbReference type="EC" id="3.6.1.55" evidence="11"/>
<dbReference type="GO" id="GO:0008413">
    <property type="term" value="F:8-oxo-7,8-dihydroguanosine triphosphate pyrophosphatase activity"/>
    <property type="evidence" value="ECO:0007669"/>
    <property type="project" value="TreeGrafter"/>
</dbReference>
<name>A0A853BTM5_9ACTN</name>
<protein>
    <recommendedName>
        <fullName evidence="11">8-oxo-dGTP diphosphatase</fullName>
        <ecNumber evidence="11">3.6.1.55</ecNumber>
    </recommendedName>
</protein>
<proteinExistence type="inferred from homology"/>
<dbReference type="PROSITE" id="PS51462">
    <property type="entry name" value="NUDIX"/>
    <property type="match status" value="1"/>
</dbReference>
<dbReference type="GO" id="GO:0044716">
    <property type="term" value="F:8-oxo-GDP phosphatase activity"/>
    <property type="evidence" value="ECO:0007669"/>
    <property type="project" value="TreeGrafter"/>
</dbReference>
<evidence type="ECO:0000256" key="7">
    <source>
        <dbReference type="ARBA" id="ARBA00022801"/>
    </source>
</evidence>
<dbReference type="Pfam" id="PF00293">
    <property type="entry name" value="NUDIX"/>
    <property type="match status" value="1"/>
</dbReference>
<dbReference type="CDD" id="cd03425">
    <property type="entry name" value="NUDIX_MutT_NudA_like"/>
    <property type="match status" value="1"/>
</dbReference>
<keyword evidence="8" id="KW-0460">Magnesium</keyword>
<evidence type="ECO:0000256" key="6">
    <source>
        <dbReference type="ARBA" id="ARBA00022763"/>
    </source>
</evidence>
<dbReference type="GO" id="GO:0035539">
    <property type="term" value="F:8-oxo-7,8-dihydrodeoxyguanosine triphosphate pyrophosphatase activity"/>
    <property type="evidence" value="ECO:0007669"/>
    <property type="project" value="UniProtKB-EC"/>
</dbReference>
<organism evidence="13 14">
    <name type="scientific">Streptomonospora nanhaiensis</name>
    <dbReference type="NCBI Taxonomy" id="1323731"/>
    <lineage>
        <taxon>Bacteria</taxon>
        <taxon>Bacillati</taxon>
        <taxon>Actinomycetota</taxon>
        <taxon>Actinomycetes</taxon>
        <taxon>Streptosporangiales</taxon>
        <taxon>Nocardiopsidaceae</taxon>
        <taxon>Streptomonospora</taxon>
    </lineage>
</organism>
<reference evidence="13 14" key="1">
    <citation type="submission" date="2020-07" db="EMBL/GenBank/DDBJ databases">
        <title>Sequencing the genomes of 1000 actinobacteria strains.</title>
        <authorList>
            <person name="Klenk H.-P."/>
        </authorList>
    </citation>
    <scope>NUCLEOTIDE SEQUENCE [LARGE SCALE GENOMIC DNA]</scope>
    <source>
        <strain evidence="13 14">DSM 45927</strain>
    </source>
</reference>
<keyword evidence="7 13" id="KW-0378">Hydrolase</keyword>
<dbReference type="InterPro" id="IPR015797">
    <property type="entry name" value="NUDIX_hydrolase-like_dom_sf"/>
</dbReference>
<evidence type="ECO:0000313" key="14">
    <source>
        <dbReference type="Proteomes" id="UP000575985"/>
    </source>
</evidence>
<dbReference type="AlphaFoldDB" id="A0A853BTM5"/>
<evidence type="ECO:0000256" key="8">
    <source>
        <dbReference type="ARBA" id="ARBA00022842"/>
    </source>
</evidence>
<dbReference type="GO" id="GO:0006281">
    <property type="term" value="P:DNA repair"/>
    <property type="evidence" value="ECO:0007669"/>
    <property type="project" value="UniProtKB-KW"/>
</dbReference>
<evidence type="ECO:0000256" key="9">
    <source>
        <dbReference type="ARBA" id="ARBA00023204"/>
    </source>
</evidence>
<evidence type="ECO:0000256" key="1">
    <source>
        <dbReference type="ARBA" id="ARBA00001946"/>
    </source>
</evidence>
<dbReference type="PANTHER" id="PTHR47707:SF1">
    <property type="entry name" value="NUDIX HYDROLASE FAMILY PROTEIN"/>
    <property type="match status" value="1"/>
</dbReference>
<comment type="caution">
    <text evidence="13">The sequence shown here is derived from an EMBL/GenBank/DDBJ whole genome shotgun (WGS) entry which is preliminary data.</text>
</comment>